<dbReference type="Pfam" id="PF00067">
    <property type="entry name" value="p450"/>
    <property type="match status" value="1"/>
</dbReference>
<evidence type="ECO:0008006" key="8">
    <source>
        <dbReference type="Google" id="ProtNLM"/>
    </source>
</evidence>
<dbReference type="GO" id="GO:0005506">
    <property type="term" value="F:iron ion binding"/>
    <property type="evidence" value="ECO:0007669"/>
    <property type="project" value="InterPro"/>
</dbReference>
<evidence type="ECO:0000256" key="2">
    <source>
        <dbReference type="ARBA" id="ARBA00022617"/>
    </source>
</evidence>
<evidence type="ECO:0000313" key="7">
    <source>
        <dbReference type="EMBL" id="SUZ73051.1"/>
    </source>
</evidence>
<protein>
    <recommendedName>
        <fullName evidence="8">Cytochrome P450</fullName>
    </recommendedName>
</protein>
<dbReference type="PANTHER" id="PTHR46696">
    <property type="entry name" value="P450, PUTATIVE (EUROFUNG)-RELATED"/>
    <property type="match status" value="1"/>
</dbReference>
<accession>A0A381Q138</accession>
<evidence type="ECO:0000256" key="5">
    <source>
        <dbReference type="ARBA" id="ARBA00023004"/>
    </source>
</evidence>
<dbReference type="FunFam" id="1.10.630.10:FF:000018">
    <property type="entry name" value="Cytochrome P450 monooxygenase"/>
    <property type="match status" value="1"/>
</dbReference>
<keyword evidence="4" id="KW-0560">Oxidoreductase</keyword>
<keyword evidence="3" id="KW-0479">Metal-binding</keyword>
<evidence type="ECO:0000256" key="3">
    <source>
        <dbReference type="ARBA" id="ARBA00022723"/>
    </source>
</evidence>
<dbReference type="GO" id="GO:0008395">
    <property type="term" value="F:steroid hydroxylase activity"/>
    <property type="evidence" value="ECO:0007669"/>
    <property type="project" value="TreeGrafter"/>
</dbReference>
<reference evidence="7" key="1">
    <citation type="submission" date="2018-05" db="EMBL/GenBank/DDBJ databases">
        <authorList>
            <person name="Lanie J.A."/>
            <person name="Ng W.-L."/>
            <person name="Kazmierczak K.M."/>
            <person name="Andrzejewski T.M."/>
            <person name="Davidsen T.M."/>
            <person name="Wayne K.J."/>
            <person name="Tettelin H."/>
            <person name="Glass J.I."/>
            <person name="Rusch D."/>
            <person name="Podicherti R."/>
            <person name="Tsui H.-C.T."/>
            <person name="Winkler M.E."/>
        </authorList>
    </citation>
    <scope>NUCLEOTIDE SEQUENCE</scope>
</reference>
<keyword evidence="6" id="KW-0503">Monooxygenase</keyword>
<dbReference type="SUPFAM" id="SSF48264">
    <property type="entry name" value="Cytochrome P450"/>
    <property type="match status" value="1"/>
</dbReference>
<feature type="non-terminal residue" evidence="7">
    <location>
        <position position="1"/>
    </location>
</feature>
<name>A0A381Q138_9ZZZZ</name>
<sequence length="422" mass="48187">VVDQHPWTPGGDDGFVDLTSHDTWTEGVPYATLHRLRDENPVSWWDEEQGSGFWALTRYADVIWANHQWNTFTSSLGIRLEEMDSEETEARCTLMELDPPDHTRLRRLVNRGFTRQAVERYEGPIRELAVDIIDQAIDLGEFDFVTEVARKLPMRMLGRLLGVPDTDSEQLVTWGDKLLSNTDPEFTDHVVDQVDTEKFRLIPFRSPAGLEVFDYAQEAAADRRSCPRDDVISQLLAPTSDGEPLTDLEFNNFFALLIAAGNDTTRYTMTGGLAALIDHPDQLADLRADPSLMATAVEEILRWTTVTTHFRRTATCDLEVGGRKVRADDKVVLWWTAADYDERKFDDPYRFDLRRDPNDHVAFGRNGPHLCIGAWLARMEIRVTLEELLRRTSDMEIIGPTERLRSNFISGIKHLPVRFTPA</sequence>
<dbReference type="GO" id="GO:0006707">
    <property type="term" value="P:cholesterol catabolic process"/>
    <property type="evidence" value="ECO:0007669"/>
    <property type="project" value="TreeGrafter"/>
</dbReference>
<keyword evidence="5" id="KW-0408">Iron</keyword>
<dbReference type="CDD" id="cd11033">
    <property type="entry name" value="CYP142-like"/>
    <property type="match status" value="1"/>
</dbReference>
<evidence type="ECO:0000256" key="6">
    <source>
        <dbReference type="ARBA" id="ARBA00023033"/>
    </source>
</evidence>
<dbReference type="AlphaFoldDB" id="A0A381Q138"/>
<keyword evidence="2" id="KW-0349">Heme</keyword>
<evidence type="ECO:0000256" key="1">
    <source>
        <dbReference type="ARBA" id="ARBA00010617"/>
    </source>
</evidence>
<dbReference type="PRINTS" id="PR00359">
    <property type="entry name" value="BP450"/>
</dbReference>
<dbReference type="InterPro" id="IPR002397">
    <property type="entry name" value="Cyt_P450_B"/>
</dbReference>
<organism evidence="7">
    <name type="scientific">marine metagenome</name>
    <dbReference type="NCBI Taxonomy" id="408172"/>
    <lineage>
        <taxon>unclassified sequences</taxon>
        <taxon>metagenomes</taxon>
        <taxon>ecological metagenomes</taxon>
    </lineage>
</organism>
<gene>
    <name evidence="7" type="ORF">METZ01_LOCUS25905</name>
</gene>
<dbReference type="GO" id="GO:0020037">
    <property type="term" value="F:heme binding"/>
    <property type="evidence" value="ECO:0007669"/>
    <property type="project" value="InterPro"/>
</dbReference>
<dbReference type="InterPro" id="IPR001128">
    <property type="entry name" value="Cyt_P450"/>
</dbReference>
<proteinExistence type="inferred from homology"/>
<comment type="similarity">
    <text evidence="1">Belongs to the cytochrome P450 family.</text>
</comment>
<evidence type="ECO:0000256" key="4">
    <source>
        <dbReference type="ARBA" id="ARBA00023002"/>
    </source>
</evidence>
<dbReference type="Gene3D" id="1.10.630.10">
    <property type="entry name" value="Cytochrome P450"/>
    <property type="match status" value="1"/>
</dbReference>
<dbReference type="InterPro" id="IPR036396">
    <property type="entry name" value="Cyt_P450_sf"/>
</dbReference>
<dbReference type="GO" id="GO:0036199">
    <property type="term" value="F:cholest-4-en-3-one 26-monooxygenase activity"/>
    <property type="evidence" value="ECO:0007669"/>
    <property type="project" value="TreeGrafter"/>
</dbReference>
<dbReference type="EMBL" id="UINC01001166">
    <property type="protein sequence ID" value="SUZ73051.1"/>
    <property type="molecule type" value="Genomic_DNA"/>
</dbReference>
<dbReference type="PANTHER" id="PTHR46696:SF4">
    <property type="entry name" value="BIOTIN BIOSYNTHESIS CYTOCHROME P450"/>
    <property type="match status" value="1"/>
</dbReference>